<dbReference type="AlphaFoldDB" id="A0A812QXJ1"/>
<accession>A0A812QXJ1</accession>
<comment type="caution">
    <text evidence="2">The sequence shown here is derived from an EMBL/GenBank/DDBJ whole genome shotgun (WGS) entry which is preliminary data.</text>
</comment>
<sequence>MASLASIAGLQVLPEAGDEIFEVVILCAILFTLVMIPGVGLVLYRDVYEFRQQQELRKDLAAKCLCSAVYKRCTTKEAGLALFACASCQRSVKKVNFYFWRCETCSGERPFGNGVELCFRCAQARFPELRAPRQCREQVMRTGSQASG</sequence>
<evidence type="ECO:0000256" key="1">
    <source>
        <dbReference type="SAM" id="Phobius"/>
    </source>
</evidence>
<name>A0A812QXJ1_SYMPI</name>
<keyword evidence="1" id="KW-1133">Transmembrane helix</keyword>
<keyword evidence="3" id="KW-1185">Reference proteome</keyword>
<reference evidence="2" key="1">
    <citation type="submission" date="2021-02" db="EMBL/GenBank/DDBJ databases">
        <authorList>
            <person name="Dougan E. K."/>
            <person name="Rhodes N."/>
            <person name="Thang M."/>
            <person name="Chan C."/>
        </authorList>
    </citation>
    <scope>NUCLEOTIDE SEQUENCE</scope>
</reference>
<protein>
    <submittedName>
        <fullName evidence="2">Uncharacterized protein</fullName>
    </submittedName>
</protein>
<gene>
    <name evidence="2" type="ORF">SPIL2461_LOCUS10057</name>
</gene>
<evidence type="ECO:0000313" key="2">
    <source>
        <dbReference type="EMBL" id="CAE7407680.1"/>
    </source>
</evidence>
<evidence type="ECO:0000313" key="3">
    <source>
        <dbReference type="Proteomes" id="UP000649617"/>
    </source>
</evidence>
<dbReference type="EMBL" id="CAJNIZ010018236">
    <property type="protein sequence ID" value="CAE7407680.1"/>
    <property type="molecule type" value="Genomic_DNA"/>
</dbReference>
<proteinExistence type="predicted"/>
<keyword evidence="1" id="KW-0812">Transmembrane</keyword>
<feature type="transmembrane region" description="Helical" evidence="1">
    <location>
        <begin position="20"/>
        <end position="44"/>
    </location>
</feature>
<dbReference type="Proteomes" id="UP000649617">
    <property type="component" value="Unassembled WGS sequence"/>
</dbReference>
<keyword evidence="1" id="KW-0472">Membrane</keyword>
<organism evidence="2 3">
    <name type="scientific">Symbiodinium pilosum</name>
    <name type="common">Dinoflagellate</name>
    <dbReference type="NCBI Taxonomy" id="2952"/>
    <lineage>
        <taxon>Eukaryota</taxon>
        <taxon>Sar</taxon>
        <taxon>Alveolata</taxon>
        <taxon>Dinophyceae</taxon>
        <taxon>Suessiales</taxon>
        <taxon>Symbiodiniaceae</taxon>
        <taxon>Symbiodinium</taxon>
    </lineage>
</organism>